<dbReference type="PANTHER" id="PTHR47197:SF3">
    <property type="entry name" value="DIHYDRO-HEME D1 DEHYDROGENASE"/>
    <property type="match status" value="1"/>
</dbReference>
<dbReference type="InterPro" id="IPR015943">
    <property type="entry name" value="WD40/YVTN_repeat-like_dom_sf"/>
</dbReference>
<gene>
    <name evidence="2" type="ORF">PsAD2_01720</name>
</gene>
<dbReference type="EMBL" id="LMCB01000012">
    <property type="protein sequence ID" value="KZL19898.1"/>
    <property type="molecule type" value="Genomic_DNA"/>
</dbReference>
<dbReference type="Gene3D" id="2.130.10.10">
    <property type="entry name" value="YVTN repeat-like/Quinoprotein amine dehydrogenase"/>
    <property type="match status" value="1"/>
</dbReference>
<sequence>MLKQSLIAIVCTVVFAGPSLARDLLVTAARPGNLYVFEAQNRKLIKDCDLGSSPVPGVIAMSPGGKVAYVLVNLWQDVVGIDIETCEKVFFAKQSEGDVTRRSIASLAVSKDGKELYTVRNPVRKHSDRLEVMPAEFAVYDTNAGLQAEPRLVHEAPRRSTVMATDRKGAVYVAGHDIYSIDPATGQTDIAIANASWNRPTYSPPDVLAFWPIGSQNDEFMLLYTAAIFADETKSELADFVWGYQSVDLTTGESVIEDFTSMEVLMFSAVRSPVDQSKLYGVYTQLSKHDVETKELIKRIDLPHTYYVINISSDGKEIYVGGTSDDIGVYDAESLERIGEMRIPSGGDMSVSTIQIVQAK</sequence>
<dbReference type="InterPro" id="IPR011044">
    <property type="entry name" value="Quino_amine_DH_bsu"/>
</dbReference>
<protein>
    <recommendedName>
        <fullName evidence="4">Quinohemoprotein amine dehydrogenase subunit beta</fullName>
    </recommendedName>
</protein>
<keyword evidence="3" id="KW-1185">Reference proteome</keyword>
<dbReference type="AlphaFoldDB" id="A0A165ZHB3"/>
<dbReference type="PATRIC" id="fig|989403.3.peg.1830"/>
<dbReference type="PANTHER" id="PTHR47197">
    <property type="entry name" value="PROTEIN NIRF"/>
    <property type="match status" value="1"/>
</dbReference>
<dbReference type="Proteomes" id="UP000076577">
    <property type="component" value="Unassembled WGS sequence"/>
</dbReference>
<proteinExistence type="predicted"/>
<name>A0A165ZHB3_9HYPH</name>
<accession>A0A165ZHB3</accession>
<dbReference type="RefSeq" id="WP_068004861.1">
    <property type="nucleotide sequence ID" value="NZ_FOFM01000009.1"/>
</dbReference>
<dbReference type="OrthoDB" id="5345984at2"/>
<dbReference type="SUPFAM" id="SSF50969">
    <property type="entry name" value="YVTN repeat-like/Quinoprotein amine dehydrogenase"/>
    <property type="match status" value="1"/>
</dbReference>
<dbReference type="NCBIfam" id="TIGR03907">
    <property type="entry name" value="QH_beta"/>
    <property type="match status" value="1"/>
</dbReference>
<dbReference type="STRING" id="989403.SAMN05421798_10944"/>
<organism evidence="2 3">
    <name type="scientific">Pseudovibrio axinellae</name>
    <dbReference type="NCBI Taxonomy" id="989403"/>
    <lineage>
        <taxon>Bacteria</taxon>
        <taxon>Pseudomonadati</taxon>
        <taxon>Pseudomonadota</taxon>
        <taxon>Alphaproteobacteria</taxon>
        <taxon>Hyphomicrobiales</taxon>
        <taxon>Stappiaceae</taxon>
        <taxon>Pseudovibrio</taxon>
    </lineage>
</organism>
<dbReference type="InterPro" id="IPR023879">
    <property type="entry name" value="QH-AmDH_bsu"/>
</dbReference>
<reference evidence="2 3" key="1">
    <citation type="journal article" date="2016" name="Front. Microbiol.">
        <title>Comparative Genomic Analysis Reveals a Diverse Repertoire of Genes Involved in Prokaryote-Eukaryote Interactions within the Pseudovibrio Genus.</title>
        <authorList>
            <person name="Romano S."/>
            <person name="Fernandez-Guerra A."/>
            <person name="Reen F.J."/>
            <person name="Glockner F.O."/>
            <person name="Crowley S.P."/>
            <person name="O'Sullivan O."/>
            <person name="Cotter P.D."/>
            <person name="Adams C."/>
            <person name="Dobson A.D."/>
            <person name="O'Gara F."/>
        </authorList>
    </citation>
    <scope>NUCLEOTIDE SEQUENCE [LARGE SCALE GENOMIC DNA]</scope>
    <source>
        <strain evidence="2 3">Ad2</strain>
    </source>
</reference>
<evidence type="ECO:0000256" key="1">
    <source>
        <dbReference type="SAM" id="SignalP"/>
    </source>
</evidence>
<comment type="caution">
    <text evidence="2">The sequence shown here is derived from an EMBL/GenBank/DDBJ whole genome shotgun (WGS) entry which is preliminary data.</text>
</comment>
<feature type="chain" id="PRO_5007870023" description="Quinohemoprotein amine dehydrogenase subunit beta" evidence="1">
    <location>
        <begin position="22"/>
        <end position="360"/>
    </location>
</feature>
<dbReference type="InterPro" id="IPR051200">
    <property type="entry name" value="Host-pathogen_enzymatic-act"/>
</dbReference>
<keyword evidence="1" id="KW-0732">Signal</keyword>
<evidence type="ECO:0000313" key="3">
    <source>
        <dbReference type="Proteomes" id="UP000076577"/>
    </source>
</evidence>
<feature type="signal peptide" evidence="1">
    <location>
        <begin position="1"/>
        <end position="21"/>
    </location>
</feature>
<evidence type="ECO:0008006" key="4">
    <source>
        <dbReference type="Google" id="ProtNLM"/>
    </source>
</evidence>
<evidence type="ECO:0000313" key="2">
    <source>
        <dbReference type="EMBL" id="KZL19898.1"/>
    </source>
</evidence>